<dbReference type="GO" id="GO:0006261">
    <property type="term" value="P:DNA-templated DNA replication"/>
    <property type="evidence" value="ECO:0007669"/>
    <property type="project" value="TreeGrafter"/>
</dbReference>
<accession>A0A5P8PM09</accession>
<reference evidence="7" key="1">
    <citation type="submission" date="2019-06" db="EMBL/GenBank/DDBJ databases">
        <title>Complete genome sequence of Stenotrophomonas phage Moby.</title>
        <authorList>
            <person name="Vicary A."/>
            <person name="Newkirk H."/>
            <person name="Moreland R."/>
            <person name="Liu M."/>
            <person name="Ramsey J."/>
            <person name="Gonzalez C.F."/>
            <person name="Leavitt J."/>
        </authorList>
    </citation>
    <scope>NUCLEOTIDE SEQUENCE [LARGE SCALE GENOMIC DNA]</scope>
</reference>
<dbReference type="InterPro" id="IPR050238">
    <property type="entry name" value="DNA_Rep/Repair_Clamp_Loader"/>
</dbReference>
<dbReference type="InterPro" id="IPR003959">
    <property type="entry name" value="ATPase_AAA_core"/>
</dbReference>
<gene>
    <name evidence="6" type="ORF">CPT_Moby_028</name>
</gene>
<dbReference type="GO" id="GO:0003677">
    <property type="term" value="F:DNA binding"/>
    <property type="evidence" value="ECO:0007669"/>
    <property type="project" value="UniProtKB-UniRule"/>
</dbReference>
<dbReference type="Gene3D" id="3.40.50.300">
    <property type="entry name" value="P-loop containing nucleotide triphosphate hydrolases"/>
    <property type="match status" value="1"/>
</dbReference>
<dbReference type="InterPro" id="IPR003593">
    <property type="entry name" value="AAA+_ATPase"/>
</dbReference>
<dbReference type="SMART" id="SM00382">
    <property type="entry name" value="AAA"/>
    <property type="match status" value="1"/>
</dbReference>
<dbReference type="GO" id="GO:0005524">
    <property type="term" value="F:ATP binding"/>
    <property type="evidence" value="ECO:0007669"/>
    <property type="project" value="UniProtKB-UniRule"/>
</dbReference>
<evidence type="ECO:0000256" key="1">
    <source>
        <dbReference type="ARBA" id="ARBA00022705"/>
    </source>
</evidence>
<dbReference type="SUPFAM" id="SSF52540">
    <property type="entry name" value="P-loop containing nucleoside triphosphate hydrolases"/>
    <property type="match status" value="1"/>
</dbReference>
<keyword evidence="3 4" id="KW-0067">ATP-binding</keyword>
<evidence type="ECO:0000313" key="6">
    <source>
        <dbReference type="EMBL" id="QFR57776.1"/>
    </source>
</evidence>
<dbReference type="Pfam" id="PF00004">
    <property type="entry name" value="AAA"/>
    <property type="match status" value="1"/>
</dbReference>
<dbReference type="InterPro" id="IPR046388">
    <property type="entry name" value="T4_Clamp_Loader_L"/>
</dbReference>
<keyword evidence="2 4" id="KW-0547">Nucleotide-binding</keyword>
<keyword evidence="4" id="KW-0238">DNA-binding</keyword>
<feature type="domain" description="AAA+ ATPase" evidence="5">
    <location>
        <begin position="38"/>
        <end position="156"/>
    </location>
</feature>
<keyword evidence="4" id="KW-0378">Hydrolase</keyword>
<dbReference type="GO" id="GO:0016887">
    <property type="term" value="F:ATP hydrolysis activity"/>
    <property type="evidence" value="ECO:0007669"/>
    <property type="project" value="UniProtKB-UniRule"/>
</dbReference>
<keyword evidence="1" id="KW-0235">DNA replication</keyword>
<dbReference type="EC" id="3.6.4.-" evidence="4"/>
<dbReference type="Proteomes" id="UP000325424">
    <property type="component" value="Segment"/>
</dbReference>
<dbReference type="Gene3D" id="1.10.8.60">
    <property type="match status" value="1"/>
</dbReference>
<feature type="binding site" evidence="4">
    <location>
        <begin position="49"/>
        <end position="54"/>
    </location>
    <ligand>
        <name>ATP</name>
        <dbReference type="ChEBI" id="CHEBI:30616"/>
    </ligand>
</feature>
<keyword evidence="7" id="KW-1185">Reference proteome</keyword>
<dbReference type="PANTHER" id="PTHR11669:SF20">
    <property type="entry name" value="REPLICATION FACTOR C SUBUNIT 4"/>
    <property type="match status" value="1"/>
</dbReference>
<dbReference type="CDD" id="cd00009">
    <property type="entry name" value="AAA"/>
    <property type="match status" value="1"/>
</dbReference>
<feature type="binding site" evidence="4">
    <location>
        <position position="199"/>
    </location>
    <ligand>
        <name>ATP</name>
        <dbReference type="ChEBI" id="CHEBI:30616"/>
    </ligand>
</feature>
<sequence>MSTEQYLWNEAFRPHKVADCILPPEMKKYFQQLVDAKNLDHMTLVGGPGTGKTTVARAMCEELDIDYIVINASEEGNIDTVRTKVRQFASTVSLMDGHKAIILDEADYLTPTAQAALRGAIEEFSANCRFIFTGNYANKIIDAIKSRAPVVEFKIDKSDRQQLMIQFLTRVEDVLKEKGILYSVEELVQVVKKNFPDYRKTWNLLQRYCATGELKINSQQGITEATLKELTTLLKESNFTEMRKWIVDNLDNDGGALRRAIYDKISLEMKKASIPNLVLILAEYDYKEAFVVDKEINMVACLTTIMTECNFE</sequence>
<dbReference type="GO" id="GO:0006281">
    <property type="term" value="P:DNA repair"/>
    <property type="evidence" value="ECO:0007669"/>
    <property type="project" value="TreeGrafter"/>
</dbReference>
<dbReference type="InterPro" id="IPR048815">
    <property type="entry name" value="Gp44_lid"/>
</dbReference>
<evidence type="ECO:0000259" key="5">
    <source>
        <dbReference type="SMART" id="SM00382"/>
    </source>
</evidence>
<comment type="subunit">
    <text evidence="4">The sliding-clamp-loader consists of 4 large subunits and 1 small subunit. Interacts with the sliding clamp; this interaction allows the sliding-clamp-loader to open the sliding clamp. Part of the replicase complex that includes the DNA polymerase, the polymerase clamp, the clamp loader complex, the single-stranded DNA binding protein, the primase, the helicase and the helicase assembly factor.</text>
</comment>
<dbReference type="Pfam" id="PF21328">
    <property type="entry name" value="Gp44_lid"/>
    <property type="match status" value="1"/>
</dbReference>
<dbReference type="InterPro" id="IPR027417">
    <property type="entry name" value="P-loop_NTPase"/>
</dbReference>
<dbReference type="HAMAP" id="MF_04162">
    <property type="entry name" value="T4_Clamp_Loader_L"/>
    <property type="match status" value="1"/>
</dbReference>
<comment type="function">
    <text evidence="4">Forms the sliding-clamp-loader together with the small subunit. Functions as an ATPase enzyme. The clamp loader holds the clamp in an open conformation and places it onto the DNA. 4 ATP molecules must bind to the sliding-clamp-loader before the latter can open the sliding clamp. ATP hydrolysis triggers the detachment of the sliding clamp from the sliding-clamp-loader, freeing the sliding clamp to track along DNA.</text>
</comment>
<evidence type="ECO:0000313" key="7">
    <source>
        <dbReference type="Proteomes" id="UP000325424"/>
    </source>
</evidence>
<dbReference type="Gene3D" id="1.20.272.10">
    <property type="match status" value="1"/>
</dbReference>
<evidence type="ECO:0000256" key="4">
    <source>
        <dbReference type="HAMAP-Rule" id="MF_04162"/>
    </source>
</evidence>
<dbReference type="GO" id="GO:0003689">
    <property type="term" value="F:DNA clamp loader activity"/>
    <property type="evidence" value="ECO:0007669"/>
    <property type="project" value="UniProtKB-UniRule"/>
</dbReference>
<comment type="caution">
    <text evidence="4">Lacks conserved residue(s) required for the propagation of feature annotation.</text>
</comment>
<dbReference type="GO" id="GO:0039693">
    <property type="term" value="P:viral DNA genome replication"/>
    <property type="evidence" value="ECO:0007669"/>
    <property type="project" value="UniProtKB-UniRule"/>
</dbReference>
<keyword evidence="4" id="KW-1194">Viral DNA replication</keyword>
<organism evidence="6 7">
    <name type="scientific">Stenotrophomonas phage Moby</name>
    <dbReference type="NCBI Taxonomy" id="2601680"/>
    <lineage>
        <taxon>Viruses</taxon>
        <taxon>Duplodnaviria</taxon>
        <taxon>Heunggongvirae</taxon>
        <taxon>Uroviricota</taxon>
        <taxon>Caudoviricetes</taxon>
        <taxon>Menderavirus</taxon>
        <taxon>Menderavirus moby</taxon>
    </lineage>
</organism>
<comment type="similarity">
    <text evidence="4">Belongs to the Tevenvirinae sliding-clamp-loader large subunit family.</text>
</comment>
<name>A0A5P8PM09_9CAUD</name>
<dbReference type="PANTHER" id="PTHR11669">
    <property type="entry name" value="REPLICATION FACTOR C / DNA POLYMERASE III GAMMA-TAU SUBUNIT"/>
    <property type="match status" value="1"/>
</dbReference>
<evidence type="ECO:0000256" key="3">
    <source>
        <dbReference type="ARBA" id="ARBA00022840"/>
    </source>
</evidence>
<protein>
    <recommendedName>
        <fullName evidence="4">Sliding-clamp-loader large subunit</fullName>
        <ecNumber evidence="4">3.6.4.-</ecNumber>
    </recommendedName>
    <alternativeName>
        <fullName evidence="4">Clamp loader gp44 subunit</fullName>
    </alternativeName>
</protein>
<proteinExistence type="inferred from homology"/>
<feature type="binding site" evidence="4">
    <location>
        <position position="21"/>
    </location>
    <ligand>
        <name>ATP</name>
        <dbReference type="ChEBI" id="CHEBI:30616"/>
    </ligand>
</feature>
<evidence type="ECO:0000256" key="2">
    <source>
        <dbReference type="ARBA" id="ARBA00022741"/>
    </source>
</evidence>
<dbReference type="EMBL" id="MN095772">
    <property type="protein sequence ID" value="QFR57776.1"/>
    <property type="molecule type" value="Genomic_DNA"/>
</dbReference>